<dbReference type="PROSITE" id="PS00143">
    <property type="entry name" value="INSULINASE"/>
    <property type="match status" value="1"/>
</dbReference>
<dbReference type="InterPro" id="IPR032632">
    <property type="entry name" value="Peptidase_M16_M"/>
</dbReference>
<dbReference type="Pfam" id="PF16187">
    <property type="entry name" value="Peptidase_M16_M"/>
    <property type="match status" value="1"/>
</dbReference>
<gene>
    <name evidence="11" type="ORF">PMAYCL1PPCAC_22482</name>
</gene>
<dbReference type="GO" id="GO:0005829">
    <property type="term" value="C:cytosol"/>
    <property type="evidence" value="ECO:0007669"/>
    <property type="project" value="TreeGrafter"/>
</dbReference>
<evidence type="ECO:0000256" key="6">
    <source>
        <dbReference type="ARBA" id="ARBA00023049"/>
    </source>
</evidence>
<dbReference type="InterPro" id="IPR001431">
    <property type="entry name" value="Pept_M16_Zn_BS"/>
</dbReference>
<dbReference type="InterPro" id="IPR011765">
    <property type="entry name" value="Pept_M16_N"/>
</dbReference>
<keyword evidence="12" id="KW-1185">Reference proteome</keyword>
<protein>
    <submittedName>
        <fullName evidence="11">Uncharacterized protein</fullName>
    </submittedName>
</protein>
<keyword evidence="5" id="KW-0862">Zinc</keyword>
<dbReference type="Gene3D" id="3.30.830.10">
    <property type="entry name" value="Metalloenzyme, LuxS/M16 peptidase-like"/>
    <property type="match status" value="3"/>
</dbReference>
<evidence type="ECO:0000259" key="8">
    <source>
        <dbReference type="Pfam" id="PF00675"/>
    </source>
</evidence>
<dbReference type="GO" id="GO:0005739">
    <property type="term" value="C:mitochondrion"/>
    <property type="evidence" value="ECO:0007669"/>
    <property type="project" value="TreeGrafter"/>
</dbReference>
<organism evidence="11 12">
    <name type="scientific">Pristionchus mayeri</name>
    <dbReference type="NCBI Taxonomy" id="1317129"/>
    <lineage>
        <taxon>Eukaryota</taxon>
        <taxon>Metazoa</taxon>
        <taxon>Ecdysozoa</taxon>
        <taxon>Nematoda</taxon>
        <taxon>Chromadorea</taxon>
        <taxon>Rhabditida</taxon>
        <taxon>Rhabditina</taxon>
        <taxon>Diplogasteromorpha</taxon>
        <taxon>Diplogasteroidea</taxon>
        <taxon>Neodiplogasteridae</taxon>
        <taxon>Pristionchus</taxon>
    </lineage>
</organism>
<comment type="caution">
    <text evidence="11">The sequence shown here is derived from an EMBL/GenBank/DDBJ whole genome shotgun (WGS) entry which is preliminary data.</text>
</comment>
<dbReference type="GO" id="GO:0051603">
    <property type="term" value="P:proteolysis involved in protein catabolic process"/>
    <property type="evidence" value="ECO:0007669"/>
    <property type="project" value="TreeGrafter"/>
</dbReference>
<evidence type="ECO:0000256" key="3">
    <source>
        <dbReference type="ARBA" id="ARBA00022723"/>
    </source>
</evidence>
<dbReference type="PANTHER" id="PTHR43690:SF18">
    <property type="entry name" value="INSULIN-DEGRADING ENZYME-RELATED"/>
    <property type="match status" value="1"/>
</dbReference>
<dbReference type="PANTHER" id="PTHR43690">
    <property type="entry name" value="NARDILYSIN"/>
    <property type="match status" value="1"/>
</dbReference>
<dbReference type="SUPFAM" id="SSF63411">
    <property type="entry name" value="LuxS/MPP-like metallohydrolase"/>
    <property type="match status" value="3"/>
</dbReference>
<name>A0AAN5I4V2_9BILA</name>
<dbReference type="Proteomes" id="UP001328107">
    <property type="component" value="Unassembled WGS sequence"/>
</dbReference>
<dbReference type="FunFam" id="3.30.830.10:FF:000005">
    <property type="entry name" value="nardilysin isoform X1"/>
    <property type="match status" value="1"/>
</dbReference>
<proteinExistence type="inferred from homology"/>
<evidence type="ECO:0000256" key="7">
    <source>
        <dbReference type="RuleBase" id="RU004447"/>
    </source>
</evidence>
<feature type="domain" description="Peptidase M16 middle/third" evidence="10">
    <location>
        <begin position="391"/>
        <end position="631"/>
    </location>
</feature>
<comment type="similarity">
    <text evidence="1 7">Belongs to the peptidase M16 family.</text>
</comment>
<dbReference type="AlphaFoldDB" id="A0AAN5I4V2"/>
<accession>A0AAN5I4V2</accession>
<dbReference type="Pfam" id="PF05193">
    <property type="entry name" value="Peptidase_M16_C"/>
    <property type="match status" value="1"/>
</dbReference>
<evidence type="ECO:0000259" key="10">
    <source>
        <dbReference type="Pfam" id="PF16187"/>
    </source>
</evidence>
<reference evidence="12" key="1">
    <citation type="submission" date="2022-10" db="EMBL/GenBank/DDBJ databases">
        <title>Genome assembly of Pristionchus species.</title>
        <authorList>
            <person name="Yoshida K."/>
            <person name="Sommer R.J."/>
        </authorList>
    </citation>
    <scope>NUCLEOTIDE SEQUENCE [LARGE SCALE GENOMIC DNA]</scope>
    <source>
        <strain evidence="12">RS5460</strain>
    </source>
</reference>
<dbReference type="InterPro" id="IPR007863">
    <property type="entry name" value="Peptidase_M16_C"/>
</dbReference>
<evidence type="ECO:0000256" key="5">
    <source>
        <dbReference type="ARBA" id="ARBA00022833"/>
    </source>
</evidence>
<dbReference type="InterPro" id="IPR011249">
    <property type="entry name" value="Metalloenz_LuxS/M16"/>
</dbReference>
<evidence type="ECO:0000313" key="11">
    <source>
        <dbReference type="EMBL" id="GMR52288.1"/>
    </source>
</evidence>
<evidence type="ECO:0000256" key="4">
    <source>
        <dbReference type="ARBA" id="ARBA00022801"/>
    </source>
</evidence>
<keyword evidence="4" id="KW-0378">Hydrolase</keyword>
<dbReference type="FunFam" id="3.30.830.10:FF:000004">
    <property type="entry name" value="Putative insulin-degrading enzyme"/>
    <property type="match status" value="1"/>
</dbReference>
<evidence type="ECO:0000256" key="2">
    <source>
        <dbReference type="ARBA" id="ARBA00022670"/>
    </source>
</evidence>
<evidence type="ECO:0000313" key="12">
    <source>
        <dbReference type="Proteomes" id="UP001328107"/>
    </source>
</evidence>
<keyword evidence="3" id="KW-0479">Metal-binding</keyword>
<dbReference type="Pfam" id="PF00675">
    <property type="entry name" value="Peptidase_M16"/>
    <property type="match status" value="1"/>
</dbReference>
<dbReference type="EMBL" id="BTRK01000005">
    <property type="protein sequence ID" value="GMR52288.1"/>
    <property type="molecule type" value="Genomic_DNA"/>
</dbReference>
<sequence>TALRSLSSSGLMESLVVQRFDDIIKSRLDTREYHGLVLANGLKVLLVSNRYASKAAAALSVQCGHLNDPWDVPGLAHFCEHMLFLGTEKYPEEHEYAKFVSENGGSSNAATSASSTNFLFDVSAETLESALDRFAQFFLSPKFTESATDKEVNAVDNEHSNYLRNDNKRFYQIHKNMAKPGHPYRKFATGNKHTLMVATHEKGIVVRHALLDFYQKHYSSNVMALVVVGRNSLTELEEMVCTLGFAEIENKNVTPDVYDQAYGPEECSRFVQVVPLKDTRTLSIRFLMPDLHSDYKSHPCGFLSNLLCHEGEGSLMSHLKKEGWISSIDAWGSTIAPGFGEFVVSIGLTLDGLERTDDILTEVFHAIALIRAAGPQEWIHEEMRKRRAINFEFKKEKLSRELAESAVSKLHHCPFKDILSSYDLLDSYDHARIVELTEYIRPSNMWYRIAAKEFESLPNLKVRERKEPIYGTLFIVSPIPSSIISRFEEAFSSTTSLSHLALPTPNPYIAERITLKAQCGDHSDHPTLLQDDRWARVWFKQDYYSNRPKAVIQLAITSPFVSLDPMSSVVTGITMDIFRDSLTEFSYNPELAGLLYDVEVTTSGVDITVHGFDEHLPLFLHDILDKLAKFKPGG</sequence>
<dbReference type="InterPro" id="IPR050626">
    <property type="entry name" value="Peptidase_M16"/>
</dbReference>
<dbReference type="GO" id="GO:0046872">
    <property type="term" value="F:metal ion binding"/>
    <property type="evidence" value="ECO:0007669"/>
    <property type="project" value="UniProtKB-KW"/>
</dbReference>
<feature type="domain" description="Peptidase M16 N-terminal" evidence="8">
    <location>
        <begin position="43"/>
        <end position="180"/>
    </location>
</feature>
<feature type="non-terminal residue" evidence="11">
    <location>
        <position position="1"/>
    </location>
</feature>
<keyword evidence="6" id="KW-0482">Metalloprotease</keyword>
<dbReference type="GO" id="GO:0043171">
    <property type="term" value="P:peptide catabolic process"/>
    <property type="evidence" value="ECO:0007669"/>
    <property type="project" value="TreeGrafter"/>
</dbReference>
<feature type="domain" description="Peptidase M16 C-terminal" evidence="9">
    <location>
        <begin position="207"/>
        <end position="385"/>
    </location>
</feature>
<evidence type="ECO:0000259" key="9">
    <source>
        <dbReference type="Pfam" id="PF05193"/>
    </source>
</evidence>
<dbReference type="GO" id="GO:0004222">
    <property type="term" value="F:metalloendopeptidase activity"/>
    <property type="evidence" value="ECO:0007669"/>
    <property type="project" value="InterPro"/>
</dbReference>
<evidence type="ECO:0000256" key="1">
    <source>
        <dbReference type="ARBA" id="ARBA00007261"/>
    </source>
</evidence>
<keyword evidence="2" id="KW-0645">Protease</keyword>